<reference evidence="2" key="1">
    <citation type="submission" date="2020-11" db="EMBL/GenBank/DDBJ databases">
        <authorList>
            <person name="Tran Van P."/>
        </authorList>
    </citation>
    <scope>NUCLEOTIDE SEQUENCE</scope>
</reference>
<proteinExistence type="predicted"/>
<gene>
    <name evidence="2" type="ORF">TMSB3V08_LOCUS6963</name>
</gene>
<evidence type="ECO:0000256" key="1">
    <source>
        <dbReference type="SAM" id="MobiDB-lite"/>
    </source>
</evidence>
<organism evidence="2">
    <name type="scientific">Timema monikensis</name>
    <dbReference type="NCBI Taxonomy" id="170555"/>
    <lineage>
        <taxon>Eukaryota</taxon>
        <taxon>Metazoa</taxon>
        <taxon>Ecdysozoa</taxon>
        <taxon>Arthropoda</taxon>
        <taxon>Hexapoda</taxon>
        <taxon>Insecta</taxon>
        <taxon>Pterygota</taxon>
        <taxon>Neoptera</taxon>
        <taxon>Polyneoptera</taxon>
        <taxon>Phasmatodea</taxon>
        <taxon>Timematodea</taxon>
        <taxon>Timematoidea</taxon>
        <taxon>Timematidae</taxon>
        <taxon>Timema</taxon>
    </lineage>
</organism>
<accession>A0A7R9EA05</accession>
<dbReference type="AlphaFoldDB" id="A0A7R9EA05"/>
<protein>
    <submittedName>
        <fullName evidence="2">Uncharacterized protein</fullName>
    </submittedName>
</protein>
<dbReference type="EMBL" id="OB794399">
    <property type="protein sequence ID" value="CAD7430201.1"/>
    <property type="molecule type" value="Genomic_DNA"/>
</dbReference>
<sequence>MNEFDSLDNVLTDKSGKPFRKKHPSSPNQDLNLDLPILNSQAQHETRVLDNYATKAGRKYAMLKLKVMISTILRNYKVISDTPLEKFALQGDIILKRADGFMIRLDNRKKTK</sequence>
<evidence type="ECO:0000313" key="2">
    <source>
        <dbReference type="EMBL" id="CAD7430201.1"/>
    </source>
</evidence>
<feature type="region of interest" description="Disordered" evidence="1">
    <location>
        <begin position="1"/>
        <end position="33"/>
    </location>
</feature>
<name>A0A7R9EA05_9NEOP</name>